<dbReference type="InterPro" id="IPR036390">
    <property type="entry name" value="WH_DNA-bd_sf"/>
</dbReference>
<proteinExistence type="inferred from homology"/>
<name>A0AB74QJS2_CLODI</name>
<reference evidence="5 6" key="1">
    <citation type="submission" date="2019-02" db="EMBL/GenBank/DDBJ databases">
        <authorList>
            <consortium name="Pathogen Informatics"/>
        </authorList>
    </citation>
    <scope>NUCLEOTIDE SEQUENCE [LARGE SCALE GENOMIC DNA]</scope>
    <source>
        <strain evidence="6">clo34</strain>
    </source>
</reference>
<protein>
    <submittedName>
        <fullName evidence="5">Regulatory protein</fullName>
    </submittedName>
</protein>
<dbReference type="InterPro" id="IPR005650">
    <property type="entry name" value="BlaI_family"/>
</dbReference>
<dbReference type="GO" id="GO:0045892">
    <property type="term" value="P:negative regulation of DNA-templated transcription"/>
    <property type="evidence" value="ECO:0007669"/>
    <property type="project" value="InterPro"/>
</dbReference>
<keyword evidence="2" id="KW-0805">Transcription regulation</keyword>
<dbReference type="Pfam" id="PF03965">
    <property type="entry name" value="Penicillinase_R"/>
    <property type="match status" value="1"/>
</dbReference>
<comment type="similarity">
    <text evidence="1">Belongs to the BlaI transcriptional regulatory family.</text>
</comment>
<keyword evidence="4" id="KW-0804">Transcription</keyword>
<evidence type="ECO:0000256" key="3">
    <source>
        <dbReference type="ARBA" id="ARBA00023125"/>
    </source>
</evidence>
<accession>A0AB74QJS2</accession>
<dbReference type="InterPro" id="IPR036388">
    <property type="entry name" value="WH-like_DNA-bd_sf"/>
</dbReference>
<evidence type="ECO:0000256" key="1">
    <source>
        <dbReference type="ARBA" id="ARBA00011046"/>
    </source>
</evidence>
<organism evidence="5 6">
    <name type="scientific">Clostridioides difficile</name>
    <name type="common">Peptoclostridium difficile</name>
    <dbReference type="NCBI Taxonomy" id="1496"/>
    <lineage>
        <taxon>Bacteria</taxon>
        <taxon>Bacillati</taxon>
        <taxon>Bacillota</taxon>
        <taxon>Clostridia</taxon>
        <taxon>Peptostreptococcales</taxon>
        <taxon>Peptostreptococcaceae</taxon>
        <taxon>Clostridioides</taxon>
    </lineage>
</organism>
<dbReference type="EMBL" id="CAADAN010000031">
    <property type="protein sequence ID" value="VFD36715.1"/>
    <property type="molecule type" value="Genomic_DNA"/>
</dbReference>
<evidence type="ECO:0000256" key="2">
    <source>
        <dbReference type="ARBA" id="ARBA00023015"/>
    </source>
</evidence>
<sequence length="110" mass="12884">MDIPKIPQTELKVMKFIWSKNDIVTSKEVAKAMELEYSWKMTTTLTILSRLVIKHFLASERIGRMTHYTILIAKKDYKISETKRFLNDIHSNSLESLLNSLKDCNITHKK</sequence>
<keyword evidence="3" id="KW-0238">DNA-binding</keyword>
<dbReference type="PIRSF" id="PIRSF019455">
    <property type="entry name" value="CopR_AtkY"/>
    <property type="match status" value="1"/>
</dbReference>
<dbReference type="Proteomes" id="UP000411588">
    <property type="component" value="Unassembled WGS sequence"/>
</dbReference>
<evidence type="ECO:0000256" key="4">
    <source>
        <dbReference type="ARBA" id="ARBA00023163"/>
    </source>
</evidence>
<evidence type="ECO:0000313" key="5">
    <source>
        <dbReference type="EMBL" id="VFD36715.1"/>
    </source>
</evidence>
<evidence type="ECO:0000313" key="6">
    <source>
        <dbReference type="Proteomes" id="UP000411588"/>
    </source>
</evidence>
<dbReference type="SUPFAM" id="SSF46785">
    <property type="entry name" value="Winged helix' DNA-binding domain"/>
    <property type="match status" value="1"/>
</dbReference>
<dbReference type="Gene3D" id="1.10.10.10">
    <property type="entry name" value="Winged helix-like DNA-binding domain superfamily/Winged helix DNA-binding domain"/>
    <property type="match status" value="1"/>
</dbReference>
<dbReference type="AlphaFoldDB" id="A0AB74QJS2"/>
<dbReference type="RefSeq" id="WP_009894459.1">
    <property type="nucleotide sequence ID" value="NZ_BIOU01000072.1"/>
</dbReference>
<gene>
    <name evidence="5" type="primary">blaI_13</name>
    <name evidence="5" type="ORF">SAMEA1402399_04132</name>
</gene>
<comment type="caution">
    <text evidence="5">The sequence shown here is derived from an EMBL/GenBank/DDBJ whole genome shotgun (WGS) entry which is preliminary data.</text>
</comment>
<dbReference type="GO" id="GO:0003677">
    <property type="term" value="F:DNA binding"/>
    <property type="evidence" value="ECO:0007669"/>
    <property type="project" value="UniProtKB-KW"/>
</dbReference>